<dbReference type="OrthoDB" id="2234896at2"/>
<evidence type="ECO:0000256" key="1">
    <source>
        <dbReference type="SAM" id="MobiDB-lite"/>
    </source>
</evidence>
<evidence type="ECO:0000256" key="2">
    <source>
        <dbReference type="SAM" id="Phobius"/>
    </source>
</evidence>
<dbReference type="eggNOG" id="COG3274">
    <property type="taxonomic scope" value="Bacteria"/>
</dbReference>
<protein>
    <recommendedName>
        <fullName evidence="3">Acyltransferase 3 domain-containing protein</fullName>
    </recommendedName>
</protein>
<comment type="caution">
    <text evidence="4">The sequence shown here is derived from an EMBL/GenBank/DDBJ whole genome shotgun (WGS) entry which is preliminary data.</text>
</comment>
<feature type="domain" description="Acyltransferase 3" evidence="3">
    <location>
        <begin position="65"/>
        <end position="367"/>
    </location>
</feature>
<proteinExistence type="predicted"/>
<feature type="transmembrane region" description="Helical" evidence="2">
    <location>
        <begin position="103"/>
        <end position="124"/>
    </location>
</feature>
<feature type="compositionally biased region" description="Basic and acidic residues" evidence="1">
    <location>
        <begin position="10"/>
        <end position="26"/>
    </location>
</feature>
<feature type="region of interest" description="Disordered" evidence="1">
    <location>
        <begin position="1"/>
        <end position="45"/>
    </location>
</feature>
<keyword evidence="2" id="KW-1133">Transmembrane helix</keyword>
<gene>
    <name evidence="4" type="ORF">RF007C_14270</name>
</gene>
<dbReference type="GO" id="GO:0016747">
    <property type="term" value="F:acyltransferase activity, transferring groups other than amino-acyl groups"/>
    <property type="evidence" value="ECO:0007669"/>
    <property type="project" value="InterPro"/>
</dbReference>
<evidence type="ECO:0000313" key="5">
    <source>
        <dbReference type="Proteomes" id="UP000019365"/>
    </source>
</evidence>
<accession>W7UMJ7</accession>
<name>W7UMJ7_RUMFL</name>
<dbReference type="InterPro" id="IPR002656">
    <property type="entry name" value="Acyl_transf_3_dom"/>
</dbReference>
<dbReference type="RefSeq" id="WP_037299861.1">
    <property type="nucleotide sequence ID" value="NZ_ATAX01000028.1"/>
</dbReference>
<dbReference type="AlphaFoldDB" id="W7UMJ7"/>
<evidence type="ECO:0000313" key="4">
    <source>
        <dbReference type="EMBL" id="EWM52779.1"/>
    </source>
</evidence>
<feature type="transmembrane region" description="Helical" evidence="2">
    <location>
        <begin position="314"/>
        <end position="332"/>
    </location>
</feature>
<feature type="transmembrane region" description="Helical" evidence="2">
    <location>
        <begin position="211"/>
        <end position="231"/>
    </location>
</feature>
<organism evidence="4 5">
    <name type="scientific">Ruminococcus flavefaciens 007c</name>
    <dbReference type="NCBI Taxonomy" id="1341157"/>
    <lineage>
        <taxon>Bacteria</taxon>
        <taxon>Bacillati</taxon>
        <taxon>Bacillota</taxon>
        <taxon>Clostridia</taxon>
        <taxon>Eubacteriales</taxon>
        <taxon>Oscillospiraceae</taxon>
        <taxon>Ruminococcus</taxon>
    </lineage>
</organism>
<dbReference type="PATRIC" id="fig|1341157.4.peg.2250"/>
<dbReference type="Pfam" id="PF01757">
    <property type="entry name" value="Acyl_transf_3"/>
    <property type="match status" value="1"/>
</dbReference>
<feature type="transmembrane region" description="Helical" evidence="2">
    <location>
        <begin position="136"/>
        <end position="155"/>
    </location>
</feature>
<feature type="transmembrane region" description="Helical" evidence="2">
    <location>
        <begin position="272"/>
        <end position="290"/>
    </location>
</feature>
<keyword evidence="2" id="KW-0472">Membrane</keyword>
<feature type="transmembrane region" description="Helical" evidence="2">
    <location>
        <begin position="69"/>
        <end position="91"/>
    </location>
</feature>
<feature type="compositionally biased region" description="Low complexity" evidence="1">
    <location>
        <begin position="28"/>
        <end position="40"/>
    </location>
</feature>
<dbReference type="Proteomes" id="UP000019365">
    <property type="component" value="Unassembled WGS sequence"/>
</dbReference>
<dbReference type="EMBL" id="ATAX01000028">
    <property type="protein sequence ID" value="EWM52779.1"/>
    <property type="molecule type" value="Genomic_DNA"/>
</dbReference>
<keyword evidence="5" id="KW-1185">Reference proteome</keyword>
<evidence type="ECO:0000259" key="3">
    <source>
        <dbReference type="Pfam" id="PF01757"/>
    </source>
</evidence>
<feature type="transmembrane region" description="Helical" evidence="2">
    <location>
        <begin position="180"/>
        <end position="199"/>
    </location>
</feature>
<feature type="transmembrane region" description="Helical" evidence="2">
    <location>
        <begin position="243"/>
        <end position="260"/>
    </location>
</feature>
<sequence>MSKSVSSAETAEKAEKQIKNTGEKTVNKAKSTAAKSAAKTGTKKKGAADSKAPAAEAVPAKPYFAGIDIVKILAVFLVICIHFFLYNGFYYTPLTNTSAYGPIAFRWIAYTCVPLFMISTGYLMKNKTFSGSYYKGLIKIIVIYLIISVICLKFKQNILHYNLTGWDIFKGFLEYNNAQYGWYISYYISIFLIIPFLNLAFNGCKSTKEKLILVLTVTALTIFARSLVLGFNRDTQAKLLPDYANLGFPLAYYFTGAFIRDCPPKRNVKNKLIVFALMCLSIWFITYSTYKQTVADEVNDHHFVSWHFNDYGTYPVYIIATCIFLLLFDITTTNKGVKFVLRQLSGVTLGTYLISYCFDNTFYNSWQKSPDSVRYIGFNEKYLEVGDRLAHWYEAIPRIFILSLISGIIIHKVYDLGAFLVKQGVEAVKAEKAATKEE</sequence>
<reference evidence="4 5" key="1">
    <citation type="journal article" date="2014" name="PLoS ONE">
        <title>Rumen cellulosomics: divergent fiber-degrading strategies revealed by comparative genome-wide analysis of six ruminococcal strains.</title>
        <authorList>
            <person name="Dassa B."/>
            <person name="Borovok I."/>
            <person name="Ruimy-Israeli V."/>
            <person name="Lamed R."/>
            <person name="Flint H.J."/>
            <person name="Duncan S.H."/>
            <person name="Henrissat B."/>
            <person name="Coutinho P."/>
            <person name="Morrison M."/>
            <person name="Mosoni P."/>
            <person name="Yeoman C.J."/>
            <person name="White B.A."/>
            <person name="Bayer E.A."/>
        </authorList>
    </citation>
    <scope>NUCLEOTIDE SEQUENCE [LARGE SCALE GENOMIC DNA]</scope>
    <source>
        <strain evidence="4 5">007c</strain>
    </source>
</reference>
<keyword evidence="2" id="KW-0812">Transmembrane</keyword>